<reference evidence="4" key="1">
    <citation type="journal article" date="2019" name="Int. J. Syst. Evol. Microbiol.">
        <title>The Global Catalogue of Microorganisms (GCM) 10K type strain sequencing project: providing services to taxonomists for standard genome sequencing and annotation.</title>
        <authorList>
            <consortium name="The Broad Institute Genomics Platform"/>
            <consortium name="The Broad Institute Genome Sequencing Center for Infectious Disease"/>
            <person name="Wu L."/>
            <person name="Ma J."/>
        </authorList>
    </citation>
    <scope>NUCLEOTIDE SEQUENCE [LARGE SCALE GENOMIC DNA]</scope>
    <source>
        <strain evidence="4">CGMCC 4.7289</strain>
    </source>
</reference>
<keyword evidence="1" id="KW-0732">Signal</keyword>
<gene>
    <name evidence="3" type="ORF">ACFOZ4_40915</name>
</gene>
<protein>
    <submittedName>
        <fullName evidence="3">Peptidoglycan-binding protein</fullName>
    </submittedName>
</protein>
<dbReference type="InterPro" id="IPR036365">
    <property type="entry name" value="PGBD-like_sf"/>
</dbReference>
<dbReference type="RefSeq" id="WP_253762206.1">
    <property type="nucleotide sequence ID" value="NZ_JAMZDZ010000001.1"/>
</dbReference>
<keyword evidence="4" id="KW-1185">Reference proteome</keyword>
<dbReference type="Gene3D" id="1.10.101.10">
    <property type="entry name" value="PGBD-like superfamily/PGBD"/>
    <property type="match status" value="1"/>
</dbReference>
<feature type="chain" id="PRO_5045927263" evidence="1">
    <location>
        <begin position="31"/>
        <end position="186"/>
    </location>
</feature>
<feature type="domain" description="Peptidoglycan binding-like" evidence="2">
    <location>
        <begin position="84"/>
        <end position="123"/>
    </location>
</feature>
<evidence type="ECO:0000259" key="2">
    <source>
        <dbReference type="Pfam" id="PF01471"/>
    </source>
</evidence>
<comment type="caution">
    <text evidence="3">The sequence shown here is derived from an EMBL/GenBank/DDBJ whole genome shotgun (WGS) entry which is preliminary data.</text>
</comment>
<evidence type="ECO:0000256" key="1">
    <source>
        <dbReference type="SAM" id="SignalP"/>
    </source>
</evidence>
<feature type="signal peptide" evidence="1">
    <location>
        <begin position="1"/>
        <end position="30"/>
    </location>
</feature>
<dbReference type="InterPro" id="IPR036366">
    <property type="entry name" value="PGBDSf"/>
</dbReference>
<evidence type="ECO:0000313" key="4">
    <source>
        <dbReference type="Proteomes" id="UP001595816"/>
    </source>
</evidence>
<dbReference type="SUPFAM" id="SSF47090">
    <property type="entry name" value="PGBD-like"/>
    <property type="match status" value="1"/>
</dbReference>
<organism evidence="3 4">
    <name type="scientific">Hamadaea flava</name>
    <dbReference type="NCBI Taxonomy" id="1742688"/>
    <lineage>
        <taxon>Bacteria</taxon>
        <taxon>Bacillati</taxon>
        <taxon>Actinomycetota</taxon>
        <taxon>Actinomycetes</taxon>
        <taxon>Micromonosporales</taxon>
        <taxon>Micromonosporaceae</taxon>
        <taxon>Hamadaea</taxon>
    </lineage>
</organism>
<proteinExistence type="predicted"/>
<accession>A0ABV8M323</accession>
<dbReference type="Pfam" id="PF01471">
    <property type="entry name" value="PG_binding_1"/>
    <property type="match status" value="1"/>
</dbReference>
<dbReference type="InterPro" id="IPR002477">
    <property type="entry name" value="Peptidoglycan-bd-like"/>
</dbReference>
<evidence type="ECO:0000313" key="3">
    <source>
        <dbReference type="EMBL" id="MFC4137007.1"/>
    </source>
</evidence>
<sequence length="186" mass="20082">MGNRTKRVLLAVTSAVAIAASLTIAVPAQANTSEGFIAGAGVLRDDWGDEGTISSSSHRFSGATLLWQWILWADGTKETDGTAYDVADVDCDFGPNTTQTTKNWQRDHNLSADGVVGTNTFAKANTFLTAPYGEGEWSVWYTGKVHTVYLMRRLGASTYTNAYVILNQTGGQGSWYATYNSAPDYC</sequence>
<dbReference type="EMBL" id="JBHSAY010000035">
    <property type="protein sequence ID" value="MFC4137007.1"/>
    <property type="molecule type" value="Genomic_DNA"/>
</dbReference>
<name>A0ABV8M323_9ACTN</name>
<dbReference type="Proteomes" id="UP001595816">
    <property type="component" value="Unassembled WGS sequence"/>
</dbReference>